<proteinExistence type="predicted"/>
<dbReference type="InterPro" id="IPR036236">
    <property type="entry name" value="Znf_C2H2_sf"/>
</dbReference>
<dbReference type="EMBL" id="BTRK01000005">
    <property type="protein sequence ID" value="GMR50973.1"/>
    <property type="molecule type" value="Genomic_DNA"/>
</dbReference>
<evidence type="ECO:0000256" key="5">
    <source>
        <dbReference type="PROSITE-ProRule" id="PRU00042"/>
    </source>
</evidence>
<feature type="region of interest" description="Disordered" evidence="6">
    <location>
        <begin position="49"/>
        <end position="71"/>
    </location>
</feature>
<dbReference type="Pfam" id="PF00096">
    <property type="entry name" value="zf-C2H2"/>
    <property type="match status" value="1"/>
</dbReference>
<dbReference type="SMART" id="SM00355">
    <property type="entry name" value="ZnF_C2H2"/>
    <property type="match status" value="6"/>
</dbReference>
<evidence type="ECO:0000256" key="1">
    <source>
        <dbReference type="ARBA" id="ARBA00022723"/>
    </source>
</evidence>
<keyword evidence="2" id="KW-0677">Repeat</keyword>
<evidence type="ECO:0000256" key="6">
    <source>
        <dbReference type="SAM" id="MobiDB-lite"/>
    </source>
</evidence>
<dbReference type="SUPFAM" id="SSF57667">
    <property type="entry name" value="beta-beta-alpha zinc fingers"/>
    <property type="match status" value="2"/>
</dbReference>
<dbReference type="GO" id="GO:0000981">
    <property type="term" value="F:DNA-binding transcription factor activity, RNA polymerase II-specific"/>
    <property type="evidence" value="ECO:0007669"/>
    <property type="project" value="TreeGrafter"/>
</dbReference>
<feature type="domain" description="C2H2-type" evidence="7">
    <location>
        <begin position="231"/>
        <end position="254"/>
    </location>
</feature>
<reference evidence="9" key="1">
    <citation type="submission" date="2022-10" db="EMBL/GenBank/DDBJ databases">
        <title>Genome assembly of Pristionchus species.</title>
        <authorList>
            <person name="Yoshida K."/>
            <person name="Sommer R.J."/>
        </authorList>
    </citation>
    <scope>NUCLEOTIDE SEQUENCE [LARGE SCALE GENOMIC DNA]</scope>
    <source>
        <strain evidence="9">RS5460</strain>
    </source>
</reference>
<evidence type="ECO:0000313" key="9">
    <source>
        <dbReference type="Proteomes" id="UP001328107"/>
    </source>
</evidence>
<sequence length="480" mass="54142">LNTCMNWDNILNNDALCESAAHDAAKLLDSTSFLATLDDDSLESTLEAPNENGYLERSEERASGGAEPPSKRARLDEVVFFDLDAAPLQANGTQDEPEKEYFELQPATSPATSHAIYEPPADVHDILYGLDCQPSTSTAVVQPEPQSEWQPEPDRTGEDEWVDFYYELEDPHPDIFDKVKAQMDKTDEEIAKTDAELCAALIEKATMDQMVESTKRKTVYKEPGKKDHVVYVCFVCSRGFLTTEEMRTHVQESHLKAGAERDFKCRFCRRSFAKRAKLQMHERKHTDPHANFACDKCPAFYTTKDTLERHYSDKHGCRMDGTMIANKKLECEHCGKVFGVKKELQYHLYYCSRKEEIAEQRAAKREKERAALPKDEPIVKGRPKLGASFADKSCPICGLVTSSMQSRNRHIQRKHPEKYLEVMAAATVYSPTAGHLAALPFSCSQCDGAYANRAALSIHERRAHGANPAKMYYCTKCSRG</sequence>
<dbReference type="PROSITE" id="PS00028">
    <property type="entry name" value="ZINC_FINGER_C2H2_1"/>
    <property type="match status" value="4"/>
</dbReference>
<feature type="region of interest" description="Disordered" evidence="6">
    <location>
        <begin position="89"/>
        <end position="115"/>
    </location>
</feature>
<evidence type="ECO:0000259" key="7">
    <source>
        <dbReference type="PROSITE" id="PS50157"/>
    </source>
</evidence>
<evidence type="ECO:0000256" key="3">
    <source>
        <dbReference type="ARBA" id="ARBA00022771"/>
    </source>
</evidence>
<gene>
    <name evidence="8" type="ORF">PMAYCL1PPCAC_21168</name>
</gene>
<keyword evidence="3 5" id="KW-0863">Zinc-finger</keyword>
<dbReference type="GO" id="GO:0005634">
    <property type="term" value="C:nucleus"/>
    <property type="evidence" value="ECO:0007669"/>
    <property type="project" value="TreeGrafter"/>
</dbReference>
<feature type="domain" description="C2H2-type" evidence="7">
    <location>
        <begin position="329"/>
        <end position="356"/>
    </location>
</feature>
<dbReference type="InterPro" id="IPR013087">
    <property type="entry name" value="Znf_C2H2_type"/>
</dbReference>
<dbReference type="GO" id="GO:0000977">
    <property type="term" value="F:RNA polymerase II transcription regulatory region sequence-specific DNA binding"/>
    <property type="evidence" value="ECO:0007669"/>
    <property type="project" value="TreeGrafter"/>
</dbReference>
<feature type="domain" description="C2H2-type" evidence="7">
    <location>
        <begin position="263"/>
        <end position="290"/>
    </location>
</feature>
<dbReference type="PANTHER" id="PTHR24379:SF127">
    <property type="entry name" value="BLOODY FINGERS-RELATED"/>
    <property type="match status" value="1"/>
</dbReference>
<protein>
    <recommendedName>
        <fullName evidence="7">C2H2-type domain-containing protein</fullName>
    </recommendedName>
</protein>
<feature type="region of interest" description="Disordered" evidence="6">
    <location>
        <begin position="135"/>
        <end position="158"/>
    </location>
</feature>
<dbReference type="GO" id="GO:0008270">
    <property type="term" value="F:zinc ion binding"/>
    <property type="evidence" value="ECO:0007669"/>
    <property type="project" value="UniProtKB-KW"/>
</dbReference>
<evidence type="ECO:0000256" key="4">
    <source>
        <dbReference type="ARBA" id="ARBA00022833"/>
    </source>
</evidence>
<keyword evidence="4" id="KW-0862">Zinc</keyword>
<dbReference type="PANTHER" id="PTHR24379">
    <property type="entry name" value="KRAB AND ZINC FINGER DOMAIN-CONTAINING"/>
    <property type="match status" value="1"/>
</dbReference>
<keyword evidence="9" id="KW-1185">Reference proteome</keyword>
<keyword evidence="1" id="KW-0479">Metal-binding</keyword>
<evidence type="ECO:0000313" key="8">
    <source>
        <dbReference type="EMBL" id="GMR50973.1"/>
    </source>
</evidence>
<feature type="domain" description="C2H2-type" evidence="7">
    <location>
        <begin position="441"/>
        <end position="469"/>
    </location>
</feature>
<feature type="non-terminal residue" evidence="8">
    <location>
        <position position="1"/>
    </location>
</feature>
<dbReference type="PROSITE" id="PS50157">
    <property type="entry name" value="ZINC_FINGER_C2H2_2"/>
    <property type="match status" value="4"/>
</dbReference>
<organism evidence="8 9">
    <name type="scientific">Pristionchus mayeri</name>
    <dbReference type="NCBI Taxonomy" id="1317129"/>
    <lineage>
        <taxon>Eukaryota</taxon>
        <taxon>Metazoa</taxon>
        <taxon>Ecdysozoa</taxon>
        <taxon>Nematoda</taxon>
        <taxon>Chromadorea</taxon>
        <taxon>Rhabditida</taxon>
        <taxon>Rhabditina</taxon>
        <taxon>Diplogasteromorpha</taxon>
        <taxon>Diplogasteroidea</taxon>
        <taxon>Neodiplogasteridae</taxon>
        <taxon>Pristionchus</taxon>
    </lineage>
</organism>
<evidence type="ECO:0000256" key="2">
    <source>
        <dbReference type="ARBA" id="ARBA00022737"/>
    </source>
</evidence>
<name>A0AAN5CU84_9BILA</name>
<comment type="caution">
    <text evidence="8">The sequence shown here is derived from an EMBL/GenBank/DDBJ whole genome shotgun (WGS) entry which is preliminary data.</text>
</comment>
<dbReference type="Proteomes" id="UP001328107">
    <property type="component" value="Unassembled WGS sequence"/>
</dbReference>
<dbReference type="Gene3D" id="3.30.160.60">
    <property type="entry name" value="Classic Zinc Finger"/>
    <property type="match status" value="3"/>
</dbReference>
<dbReference type="AlphaFoldDB" id="A0AAN5CU84"/>
<accession>A0AAN5CU84</accession>